<dbReference type="InParanoid" id="A0A078B2Z9"/>
<sequence>MQNIEEKQLMQKLNSEEYPVSEQEEGTQNDKSRNQIVFEDVDEVLVKIGGFSKFQFFSFTIIVTGMAAGAFILYNLYYFEKEPTYMCRYNQQSSYKICTSEEICDDANVVESYFIDWTDEGSLHNWVEQLDLKCRSSIAVSFIGSSFFFGAFIGSFILPRASDVYGRRPMFLVGLVLYLIVIIGLVFNTSLYLTYVLLLLGGISETGRYYVAYVYCVEMMPDKYQNLSGLLIFVVFGCLQILFSIYFWFISKEWINLAYMGGALSIISFILTIWKLPESPRFYFSKKRFDEARVVLLHIAKFNGKSDINYFVFESETQYDNKNLLENNGNNEIGQAAGENEFKGSMLSQQTQQKLGINVLKDTTIDFTRDPTAAEPRLSEKQKIIQIELQLKGTLGELFKNKTYLRNLLIMTTIWSFGSFGFFFIPFYLDTLKGNTYLFAIFSGSAELLASLACILVTRCMTLKQSIILFCGISCAASFAIIFAFGSTDILVAVLILFNNFGITSTFDVAYLLNTQMFPTIFLGTAYGFCNIVGRFISIMSPIIAKIVHPYPLIIMVIFSGISATLALLLKRMPDQIDK</sequence>
<evidence type="ECO:0000256" key="6">
    <source>
        <dbReference type="SAM" id="Phobius"/>
    </source>
</evidence>
<feature type="transmembrane region" description="Helical" evidence="6">
    <location>
        <begin position="491"/>
        <end position="513"/>
    </location>
</feature>
<keyword evidence="4 6" id="KW-0472">Membrane</keyword>
<evidence type="ECO:0000256" key="4">
    <source>
        <dbReference type="ARBA" id="ARBA00023136"/>
    </source>
</evidence>
<feature type="transmembrane region" description="Helical" evidence="6">
    <location>
        <begin position="138"/>
        <end position="158"/>
    </location>
</feature>
<name>A0A078B2Z9_STYLE</name>
<feature type="transmembrane region" description="Helical" evidence="6">
    <location>
        <begin position="170"/>
        <end position="187"/>
    </location>
</feature>
<feature type="transmembrane region" description="Helical" evidence="6">
    <location>
        <begin position="193"/>
        <end position="215"/>
    </location>
</feature>
<evidence type="ECO:0000256" key="1">
    <source>
        <dbReference type="ARBA" id="ARBA00004141"/>
    </source>
</evidence>
<dbReference type="Pfam" id="PF07690">
    <property type="entry name" value="MFS_1"/>
    <property type="match status" value="1"/>
</dbReference>
<feature type="domain" description="Major facilitator superfamily (MFS) profile" evidence="7">
    <location>
        <begin position="105"/>
        <end position="575"/>
    </location>
</feature>
<feature type="transmembrane region" description="Helical" evidence="6">
    <location>
        <begin position="520"/>
        <end position="545"/>
    </location>
</feature>
<evidence type="ECO:0000256" key="2">
    <source>
        <dbReference type="ARBA" id="ARBA00022692"/>
    </source>
</evidence>
<gene>
    <name evidence="8" type="primary">Contig3995.g4278</name>
    <name evidence="8" type="ORF">STYLEM_17969</name>
</gene>
<dbReference type="SUPFAM" id="SSF103473">
    <property type="entry name" value="MFS general substrate transporter"/>
    <property type="match status" value="1"/>
</dbReference>
<dbReference type="GO" id="GO:0016020">
    <property type="term" value="C:membrane"/>
    <property type="evidence" value="ECO:0007669"/>
    <property type="project" value="UniProtKB-SubCell"/>
</dbReference>
<evidence type="ECO:0000259" key="7">
    <source>
        <dbReference type="PROSITE" id="PS50850"/>
    </source>
</evidence>
<dbReference type="PROSITE" id="PS50850">
    <property type="entry name" value="MFS"/>
    <property type="match status" value="1"/>
</dbReference>
<comment type="subcellular location">
    <subcellularLocation>
        <location evidence="1">Membrane</location>
        <topology evidence="1">Multi-pass membrane protein</topology>
    </subcellularLocation>
</comment>
<feature type="transmembrane region" description="Helical" evidence="6">
    <location>
        <begin position="227"/>
        <end position="251"/>
    </location>
</feature>
<dbReference type="Gene3D" id="1.20.1250.20">
    <property type="entry name" value="MFS general substrate transporter like domains"/>
    <property type="match status" value="1"/>
</dbReference>
<feature type="transmembrane region" description="Helical" evidence="6">
    <location>
        <begin position="435"/>
        <end position="455"/>
    </location>
</feature>
<dbReference type="OrthoDB" id="2261376at2759"/>
<dbReference type="InterPro" id="IPR036259">
    <property type="entry name" value="MFS_trans_sf"/>
</dbReference>
<accession>A0A078B2Z9</accession>
<feature type="transmembrane region" description="Helical" evidence="6">
    <location>
        <begin position="257"/>
        <end position="277"/>
    </location>
</feature>
<dbReference type="InterPro" id="IPR011701">
    <property type="entry name" value="MFS"/>
</dbReference>
<dbReference type="Proteomes" id="UP000039865">
    <property type="component" value="Unassembled WGS sequence"/>
</dbReference>
<dbReference type="InterPro" id="IPR020846">
    <property type="entry name" value="MFS_dom"/>
</dbReference>
<keyword evidence="2 6" id="KW-0812">Transmembrane</keyword>
<organism evidence="8 9">
    <name type="scientific">Stylonychia lemnae</name>
    <name type="common">Ciliate</name>
    <dbReference type="NCBI Taxonomy" id="5949"/>
    <lineage>
        <taxon>Eukaryota</taxon>
        <taxon>Sar</taxon>
        <taxon>Alveolata</taxon>
        <taxon>Ciliophora</taxon>
        <taxon>Intramacronucleata</taxon>
        <taxon>Spirotrichea</taxon>
        <taxon>Stichotrichia</taxon>
        <taxon>Sporadotrichida</taxon>
        <taxon>Oxytrichidae</taxon>
        <taxon>Stylonychinae</taxon>
        <taxon>Stylonychia</taxon>
    </lineage>
</organism>
<keyword evidence="3 6" id="KW-1133">Transmembrane helix</keyword>
<dbReference type="GO" id="GO:0022857">
    <property type="term" value="F:transmembrane transporter activity"/>
    <property type="evidence" value="ECO:0007669"/>
    <property type="project" value="InterPro"/>
</dbReference>
<keyword evidence="9" id="KW-1185">Reference proteome</keyword>
<feature type="transmembrane region" description="Helical" evidence="6">
    <location>
        <begin position="467"/>
        <end position="485"/>
    </location>
</feature>
<dbReference type="OMA" id="AFKNFKW"/>
<feature type="region of interest" description="Disordered" evidence="5">
    <location>
        <begin position="1"/>
        <end position="32"/>
    </location>
</feature>
<evidence type="ECO:0000313" key="8">
    <source>
        <dbReference type="EMBL" id="CDW88844.1"/>
    </source>
</evidence>
<evidence type="ECO:0000256" key="5">
    <source>
        <dbReference type="SAM" id="MobiDB-lite"/>
    </source>
</evidence>
<dbReference type="AlphaFoldDB" id="A0A078B2Z9"/>
<feature type="transmembrane region" description="Helical" evidence="6">
    <location>
        <begin position="408"/>
        <end position="429"/>
    </location>
</feature>
<feature type="transmembrane region" description="Helical" evidence="6">
    <location>
        <begin position="56"/>
        <end position="77"/>
    </location>
</feature>
<dbReference type="PANTHER" id="PTHR24064">
    <property type="entry name" value="SOLUTE CARRIER FAMILY 22 MEMBER"/>
    <property type="match status" value="1"/>
</dbReference>
<evidence type="ECO:0000313" key="9">
    <source>
        <dbReference type="Proteomes" id="UP000039865"/>
    </source>
</evidence>
<proteinExistence type="predicted"/>
<protein>
    <submittedName>
        <fullName evidence="8">Organic cation</fullName>
    </submittedName>
</protein>
<feature type="transmembrane region" description="Helical" evidence="6">
    <location>
        <begin position="551"/>
        <end position="570"/>
    </location>
</feature>
<dbReference type="EMBL" id="CCKQ01016952">
    <property type="protein sequence ID" value="CDW88844.1"/>
    <property type="molecule type" value="Genomic_DNA"/>
</dbReference>
<reference evidence="8 9" key="1">
    <citation type="submission" date="2014-06" db="EMBL/GenBank/DDBJ databases">
        <authorList>
            <person name="Swart Estienne"/>
        </authorList>
    </citation>
    <scope>NUCLEOTIDE SEQUENCE [LARGE SCALE GENOMIC DNA]</scope>
    <source>
        <strain evidence="8 9">130c</strain>
    </source>
</reference>
<evidence type="ECO:0000256" key="3">
    <source>
        <dbReference type="ARBA" id="ARBA00022989"/>
    </source>
</evidence>